<dbReference type="OrthoDB" id="18526at2"/>
<evidence type="ECO:0000313" key="3">
    <source>
        <dbReference type="EMBL" id="QBR03413.1"/>
    </source>
</evidence>
<dbReference type="Gene3D" id="3.30.9.10">
    <property type="entry name" value="D-Amino Acid Oxidase, subunit A, domain 2"/>
    <property type="match status" value="1"/>
</dbReference>
<dbReference type="Gene3D" id="3.50.50.60">
    <property type="entry name" value="FAD/NAD(P)-binding domain"/>
    <property type="match status" value="2"/>
</dbReference>
<dbReference type="SUPFAM" id="SSF51905">
    <property type="entry name" value="FAD/NAD(P)-binding domain"/>
    <property type="match status" value="1"/>
</dbReference>
<accession>A0A4V1B0N7</accession>
<evidence type="ECO:0000256" key="1">
    <source>
        <dbReference type="ARBA" id="ARBA00023002"/>
    </source>
</evidence>
<dbReference type="Pfam" id="PF01266">
    <property type="entry name" value="DAO"/>
    <property type="match status" value="1"/>
</dbReference>
<gene>
    <name evidence="3" type="ORF">E1956_40515</name>
</gene>
<dbReference type="InterPro" id="IPR006076">
    <property type="entry name" value="FAD-dep_OxRdtase"/>
</dbReference>
<evidence type="ECO:0000259" key="2">
    <source>
        <dbReference type="Pfam" id="PF01266"/>
    </source>
</evidence>
<dbReference type="EMBL" id="CP038151">
    <property type="protein sequence ID" value="QBR03413.1"/>
    <property type="molecule type" value="Genomic_DNA"/>
</dbReference>
<dbReference type="GO" id="GO:0016491">
    <property type="term" value="F:oxidoreductase activity"/>
    <property type="evidence" value="ECO:0007669"/>
    <property type="project" value="UniProtKB-KW"/>
</dbReference>
<dbReference type="InterPro" id="IPR036188">
    <property type="entry name" value="FAD/NAD-bd_sf"/>
</dbReference>
<evidence type="ECO:0000313" key="4">
    <source>
        <dbReference type="Proteomes" id="UP000295727"/>
    </source>
</evidence>
<proteinExistence type="predicted"/>
<dbReference type="PANTHER" id="PTHR13847">
    <property type="entry name" value="SARCOSINE DEHYDROGENASE-RELATED"/>
    <property type="match status" value="1"/>
</dbReference>
<dbReference type="AlphaFoldDB" id="A0A4V1B0N7"/>
<dbReference type="GO" id="GO:0005737">
    <property type="term" value="C:cytoplasm"/>
    <property type="evidence" value="ECO:0007669"/>
    <property type="project" value="TreeGrafter"/>
</dbReference>
<dbReference type="SUPFAM" id="SSF54373">
    <property type="entry name" value="FAD-linked reductases, C-terminal domain"/>
    <property type="match status" value="1"/>
</dbReference>
<name>A0A4V1B0N7_9BURK</name>
<dbReference type="PANTHER" id="PTHR13847:SF289">
    <property type="entry name" value="GLYCINE OXIDASE"/>
    <property type="match status" value="1"/>
</dbReference>
<feature type="domain" description="FAD dependent oxidoreductase" evidence="2">
    <location>
        <begin position="26"/>
        <end position="416"/>
    </location>
</feature>
<dbReference type="KEGG" id="ppai:E1956_40515"/>
<organism evidence="3 4">
    <name type="scientific">Paraburkholderia pallida</name>
    <dbReference type="NCBI Taxonomy" id="2547399"/>
    <lineage>
        <taxon>Bacteria</taxon>
        <taxon>Pseudomonadati</taxon>
        <taxon>Pseudomonadota</taxon>
        <taxon>Betaproteobacteria</taxon>
        <taxon>Burkholderiales</taxon>
        <taxon>Burkholderiaceae</taxon>
        <taxon>Paraburkholderia</taxon>
    </lineage>
</organism>
<dbReference type="Proteomes" id="UP000295727">
    <property type="component" value="Chromosome 4"/>
</dbReference>
<reference evidence="3 4" key="1">
    <citation type="submission" date="2019-03" db="EMBL/GenBank/DDBJ databases">
        <title>Paraburkholderia sp. 7MH5, isolated from subtropical forest soil.</title>
        <authorList>
            <person name="Gao Z.-H."/>
            <person name="Qiu L.-H."/>
        </authorList>
    </citation>
    <scope>NUCLEOTIDE SEQUENCE [LARGE SCALE GENOMIC DNA]</scope>
    <source>
        <strain evidence="3 4">7MH5</strain>
    </source>
</reference>
<sequence length="435" mass="47390">MQEPILLLIRPRITKRMGCMESWDNKVVVVGAGVVGMATALFLLRGGKQVTVIDPFPPAGGCSFGNSGMISANNAAPIAMPGMLPRVPGWLLDPLGPLVLRKRYLLHLMPWLAKWIRAGNINRVLEISDAMHALNKDAHGYWKELVGAQRYGELVRRNGQVHLAATNDMPSRNAAVERAIRERHGFEAELLGPEEIRKMFPGIASDVTKGVLIPGNGFTTNPRRLVGSIGEAFLQEGGQLISEKVQKLIPREGRIMVMSNTSNYEVADVVVAAGAWSADLLAPLGITVPLEGERGYHAMLPDANIDLQYTLSFRSRGFGMTPMETGIRVAGTIEFTFRDAPPDETLAQRFIPKAKLLFPDLTHGEPRLWMGVRPSLPDSLPLVGPVERIPGLHLAFGNSHFGMTGGPATARLAADLVLRAKPTIDAVPYRLSRFG</sequence>
<keyword evidence="4" id="KW-1185">Reference proteome</keyword>
<protein>
    <submittedName>
        <fullName evidence="3">FAD-binding oxidoreductase</fullName>
    </submittedName>
</protein>
<keyword evidence="1" id="KW-0560">Oxidoreductase</keyword>